<gene>
    <name evidence="3" type="ORF">CR203_22140</name>
</gene>
<evidence type="ECO:0000313" key="4">
    <source>
        <dbReference type="Proteomes" id="UP000281498"/>
    </source>
</evidence>
<dbReference type="Proteomes" id="UP000281498">
    <property type="component" value="Unassembled WGS sequence"/>
</dbReference>
<comment type="caution">
    <text evidence="3">The sequence shown here is derived from an EMBL/GenBank/DDBJ whole genome shotgun (WGS) entry which is preliminary data.</text>
</comment>
<dbReference type="OrthoDB" id="9795206at2"/>
<protein>
    <submittedName>
        <fullName evidence="3">GNAT family N-acetyltransferase</fullName>
    </submittedName>
</protein>
<dbReference type="GO" id="GO:0046677">
    <property type="term" value="P:response to antibiotic"/>
    <property type="evidence" value="ECO:0007669"/>
    <property type="project" value="UniProtKB-KW"/>
</dbReference>
<dbReference type="PROSITE" id="PS51186">
    <property type="entry name" value="GNAT"/>
    <property type="match status" value="1"/>
</dbReference>
<evidence type="ECO:0000313" key="3">
    <source>
        <dbReference type="EMBL" id="RKL65164.1"/>
    </source>
</evidence>
<sequence length="177" mass="21247">MMLFQHGNLRVRKLEKKDNYLLAKWLSDPTILEFYEGRDNCFDLDKVNKVFYASEDNEVKCIVEFDGIEIGYFQFYRIDDETKKEYGYLDENIYGTDQFIGEVEYWNKGIGTLLVTSMVKFLIEHKKADRVVMDPQTRNTRAIKCYEKCGFKKVRILPKHEHHEGKYQDCWLIEYHK</sequence>
<dbReference type="EMBL" id="PDOE01000021">
    <property type="protein sequence ID" value="RKL65164.1"/>
    <property type="molecule type" value="Genomic_DNA"/>
</dbReference>
<accession>A0A3A9JW78</accession>
<dbReference type="InterPro" id="IPR016181">
    <property type="entry name" value="Acyl_CoA_acyltransferase"/>
</dbReference>
<dbReference type="Pfam" id="PF13523">
    <property type="entry name" value="Acetyltransf_8"/>
    <property type="match status" value="1"/>
</dbReference>
<dbReference type="AlphaFoldDB" id="A0A3A9JW78"/>
<evidence type="ECO:0000259" key="2">
    <source>
        <dbReference type="PROSITE" id="PS51186"/>
    </source>
</evidence>
<dbReference type="PANTHER" id="PTHR31438">
    <property type="entry name" value="LYSINE N-ACYLTRANSFERASE C17G9.06C-RELATED"/>
    <property type="match status" value="1"/>
</dbReference>
<name>A0A3A9JW78_9BACI</name>
<keyword evidence="4" id="KW-1185">Reference proteome</keyword>
<dbReference type="PANTHER" id="PTHR31438:SF1">
    <property type="entry name" value="LYSINE N-ACYLTRANSFERASE C17G9.06C-RELATED"/>
    <property type="match status" value="1"/>
</dbReference>
<dbReference type="GO" id="GO:0016410">
    <property type="term" value="F:N-acyltransferase activity"/>
    <property type="evidence" value="ECO:0007669"/>
    <property type="project" value="TreeGrafter"/>
</dbReference>
<dbReference type="InterPro" id="IPR000182">
    <property type="entry name" value="GNAT_dom"/>
</dbReference>
<dbReference type="SUPFAM" id="SSF55729">
    <property type="entry name" value="Acyl-CoA N-acyltransferases (Nat)"/>
    <property type="match status" value="1"/>
</dbReference>
<keyword evidence="1" id="KW-0046">Antibiotic resistance</keyword>
<evidence type="ECO:0000256" key="1">
    <source>
        <dbReference type="ARBA" id="ARBA00023251"/>
    </source>
</evidence>
<reference evidence="3 4" key="1">
    <citation type="submission" date="2017-10" db="EMBL/GenBank/DDBJ databases">
        <title>Bacillus sp. nov., a halophilic bacterium isolated from a Keqin Lake.</title>
        <authorList>
            <person name="Wang H."/>
        </authorList>
    </citation>
    <scope>NUCLEOTIDE SEQUENCE [LARGE SCALE GENOMIC DNA]</scope>
    <source>
        <strain evidence="3 4">KCTC 13187</strain>
    </source>
</reference>
<dbReference type="Gene3D" id="3.40.630.30">
    <property type="match status" value="1"/>
</dbReference>
<organism evidence="3 4">
    <name type="scientific">Salipaludibacillus neizhouensis</name>
    <dbReference type="NCBI Taxonomy" id="885475"/>
    <lineage>
        <taxon>Bacteria</taxon>
        <taxon>Bacillati</taxon>
        <taxon>Bacillota</taxon>
        <taxon>Bacilli</taxon>
        <taxon>Bacillales</taxon>
        <taxon>Bacillaceae</taxon>
    </lineage>
</organism>
<feature type="domain" description="N-acetyltransferase" evidence="2">
    <location>
        <begin position="9"/>
        <end position="177"/>
    </location>
</feature>
<proteinExistence type="predicted"/>
<keyword evidence="3" id="KW-0808">Transferase</keyword>